<name>A0A151SPV0_CAJCA</name>
<keyword evidence="3" id="KW-1185">Reference proteome</keyword>
<dbReference type="Proteomes" id="UP000075243">
    <property type="component" value="Chromosome 11"/>
</dbReference>
<reference evidence="2 3" key="1">
    <citation type="journal article" date="2012" name="Nat. Biotechnol.">
        <title>Draft genome sequence of pigeonpea (Cajanus cajan), an orphan legume crop of resource-poor farmers.</title>
        <authorList>
            <person name="Varshney R.K."/>
            <person name="Chen W."/>
            <person name="Li Y."/>
            <person name="Bharti A.K."/>
            <person name="Saxena R.K."/>
            <person name="Schlueter J.A."/>
            <person name="Donoghue M.T."/>
            <person name="Azam S."/>
            <person name="Fan G."/>
            <person name="Whaley A.M."/>
            <person name="Farmer A.D."/>
            <person name="Sheridan J."/>
            <person name="Iwata A."/>
            <person name="Tuteja R."/>
            <person name="Penmetsa R.V."/>
            <person name="Wu W."/>
            <person name="Upadhyaya H.D."/>
            <person name="Yang S.P."/>
            <person name="Shah T."/>
            <person name="Saxena K.B."/>
            <person name="Michael T."/>
            <person name="McCombie W.R."/>
            <person name="Yang B."/>
            <person name="Zhang G."/>
            <person name="Yang H."/>
            <person name="Wang J."/>
            <person name="Spillane C."/>
            <person name="Cook D.R."/>
            <person name="May G.D."/>
            <person name="Xu X."/>
            <person name="Jackson S.A."/>
        </authorList>
    </citation>
    <scope>NUCLEOTIDE SEQUENCE [LARGE SCALE GENOMIC DNA]</scope>
    <source>
        <strain evidence="3">cv. Asha</strain>
    </source>
</reference>
<dbReference type="OrthoDB" id="695890at2759"/>
<organism evidence="2 3">
    <name type="scientific">Cajanus cajan</name>
    <name type="common">Pigeon pea</name>
    <name type="synonym">Cajanus indicus</name>
    <dbReference type="NCBI Taxonomy" id="3821"/>
    <lineage>
        <taxon>Eukaryota</taxon>
        <taxon>Viridiplantae</taxon>
        <taxon>Streptophyta</taxon>
        <taxon>Embryophyta</taxon>
        <taxon>Tracheophyta</taxon>
        <taxon>Spermatophyta</taxon>
        <taxon>Magnoliopsida</taxon>
        <taxon>eudicotyledons</taxon>
        <taxon>Gunneridae</taxon>
        <taxon>Pentapetalae</taxon>
        <taxon>rosids</taxon>
        <taxon>fabids</taxon>
        <taxon>Fabales</taxon>
        <taxon>Fabaceae</taxon>
        <taxon>Papilionoideae</taxon>
        <taxon>50 kb inversion clade</taxon>
        <taxon>NPAAA clade</taxon>
        <taxon>indigoferoid/millettioid clade</taxon>
        <taxon>Phaseoleae</taxon>
        <taxon>Cajanus</taxon>
    </lineage>
</organism>
<sequence length="120" mass="14052">MTSIISQGLVLTTAMLLSTTLFYVAFSWHKATPSSFQIHHPNKPTLRSCLYSEEKKRERKKKKKVKFAENVKDGRERNEEKRVSRNCRHETSESSGMQANRMALYNGILRDRVHRMECSY</sequence>
<dbReference type="STRING" id="3821.A0A151SPV0"/>
<gene>
    <name evidence="2" type="ORF">KK1_003053</name>
</gene>
<dbReference type="Gramene" id="C.cajan_02983.t">
    <property type="protein sequence ID" value="C.cajan_02983.t"/>
    <property type="gene ID" value="C.cajan_02983"/>
</dbReference>
<proteinExistence type="predicted"/>
<evidence type="ECO:0000256" key="1">
    <source>
        <dbReference type="SAM" id="MobiDB-lite"/>
    </source>
</evidence>
<dbReference type="PANTHER" id="PTHR33564">
    <property type="entry name" value="TRANSMEMBRANE PROTEIN"/>
    <property type="match status" value="1"/>
</dbReference>
<dbReference type="EMBL" id="CM003613">
    <property type="protein sequence ID" value="KYP56805.1"/>
    <property type="molecule type" value="Genomic_DNA"/>
</dbReference>
<feature type="compositionally biased region" description="Basic and acidic residues" evidence="1">
    <location>
        <begin position="66"/>
        <end position="92"/>
    </location>
</feature>
<evidence type="ECO:0008006" key="4">
    <source>
        <dbReference type="Google" id="ProtNLM"/>
    </source>
</evidence>
<protein>
    <recommendedName>
        <fullName evidence="4">Transmembrane protein</fullName>
    </recommendedName>
</protein>
<evidence type="ECO:0000313" key="2">
    <source>
        <dbReference type="EMBL" id="KYP56805.1"/>
    </source>
</evidence>
<accession>A0A151SPV0</accession>
<dbReference type="OMA" id="PWITRRE"/>
<dbReference type="AlphaFoldDB" id="A0A151SPV0"/>
<feature type="region of interest" description="Disordered" evidence="1">
    <location>
        <begin position="57"/>
        <end position="96"/>
    </location>
</feature>
<dbReference type="PANTHER" id="PTHR33564:SF31">
    <property type="entry name" value="PROTEIN, PUTATIVE-RELATED"/>
    <property type="match status" value="1"/>
</dbReference>
<evidence type="ECO:0000313" key="3">
    <source>
        <dbReference type="Proteomes" id="UP000075243"/>
    </source>
</evidence>